<dbReference type="PANTHER" id="PTHR42718">
    <property type="entry name" value="MAJOR FACILITATOR SUPERFAMILY MULTIDRUG TRANSPORTER MFSC"/>
    <property type="match status" value="1"/>
</dbReference>
<keyword evidence="5 6" id="KW-0472">Membrane</keyword>
<evidence type="ECO:0000256" key="1">
    <source>
        <dbReference type="ARBA" id="ARBA00004651"/>
    </source>
</evidence>
<reference evidence="8" key="1">
    <citation type="submission" date="2014-08" db="EMBL/GenBank/DDBJ databases">
        <title>Comparative genomics of the Paenibacillus odorifer group.</title>
        <authorList>
            <person name="den Bakker H.C."/>
            <person name="Tsai Y.-C.Y.-C."/>
            <person name="Martin N."/>
            <person name="Korlach J."/>
            <person name="Wiedmann M."/>
        </authorList>
    </citation>
    <scope>NUCLEOTIDE SEQUENCE [LARGE SCALE GENOMIC DNA]</scope>
    <source>
        <strain evidence="8">DSM 13188</strain>
    </source>
</reference>
<dbReference type="PANTHER" id="PTHR42718:SF9">
    <property type="entry name" value="MAJOR FACILITATOR SUPERFAMILY MULTIDRUG TRANSPORTER MFSC"/>
    <property type="match status" value="1"/>
</dbReference>
<keyword evidence="2" id="KW-0813">Transport</keyword>
<dbReference type="RefSeq" id="WP_042218377.1">
    <property type="nucleotide sequence ID" value="NZ_CP009285.1"/>
</dbReference>
<keyword evidence="3 6" id="KW-0812">Transmembrane</keyword>
<dbReference type="EMBL" id="CP009285">
    <property type="protein sequence ID" value="AIQ61517.1"/>
    <property type="molecule type" value="Genomic_DNA"/>
</dbReference>
<dbReference type="InterPro" id="IPR011701">
    <property type="entry name" value="MFS"/>
</dbReference>
<feature type="domain" description="Major facilitator superfamily (MFS) profile" evidence="7">
    <location>
        <begin position="6"/>
        <end position="435"/>
    </location>
</feature>
<evidence type="ECO:0000256" key="4">
    <source>
        <dbReference type="ARBA" id="ARBA00022989"/>
    </source>
</evidence>
<feature type="transmembrane region" description="Helical" evidence="6">
    <location>
        <begin position="280"/>
        <end position="302"/>
    </location>
</feature>
<name>A0A089LKV8_PAEBO</name>
<accession>A0A089LKV8</accession>
<protein>
    <submittedName>
        <fullName evidence="8">MFS transporter</fullName>
    </submittedName>
</protein>
<feature type="transmembrane region" description="Helical" evidence="6">
    <location>
        <begin position="411"/>
        <end position="430"/>
    </location>
</feature>
<dbReference type="Gene3D" id="1.20.1720.10">
    <property type="entry name" value="Multidrug resistance protein D"/>
    <property type="match status" value="1"/>
</dbReference>
<evidence type="ECO:0000313" key="8">
    <source>
        <dbReference type="EMBL" id="AIQ61517.1"/>
    </source>
</evidence>
<dbReference type="GO" id="GO:0005886">
    <property type="term" value="C:plasma membrane"/>
    <property type="evidence" value="ECO:0007669"/>
    <property type="project" value="UniProtKB-SubCell"/>
</dbReference>
<evidence type="ECO:0000259" key="7">
    <source>
        <dbReference type="PROSITE" id="PS50850"/>
    </source>
</evidence>
<feature type="transmembrane region" description="Helical" evidence="6">
    <location>
        <begin position="7"/>
        <end position="29"/>
    </location>
</feature>
<feature type="transmembrane region" description="Helical" evidence="6">
    <location>
        <begin position="41"/>
        <end position="60"/>
    </location>
</feature>
<evidence type="ECO:0000256" key="6">
    <source>
        <dbReference type="SAM" id="Phobius"/>
    </source>
</evidence>
<proteinExistence type="predicted"/>
<evidence type="ECO:0000313" key="9">
    <source>
        <dbReference type="Proteomes" id="UP000029518"/>
    </source>
</evidence>
<dbReference type="AlphaFoldDB" id="A0A089LKV8"/>
<dbReference type="PRINTS" id="PR01036">
    <property type="entry name" value="TCRTETB"/>
</dbReference>
<dbReference type="KEGG" id="pbd:PBOR_34905"/>
<feature type="transmembrane region" description="Helical" evidence="6">
    <location>
        <begin position="155"/>
        <end position="176"/>
    </location>
</feature>
<gene>
    <name evidence="8" type="ORF">PBOR_34905</name>
</gene>
<feature type="transmembrane region" description="Helical" evidence="6">
    <location>
        <begin position="377"/>
        <end position="399"/>
    </location>
</feature>
<feature type="transmembrane region" description="Helical" evidence="6">
    <location>
        <begin position="251"/>
        <end position="274"/>
    </location>
</feature>
<keyword evidence="4 6" id="KW-1133">Transmembrane helix</keyword>
<sequence>MNDKVVMPLWTFCLFIVVMNTTMFNVSLPTIIQDLHISADLGSWVISSYSIGYALSTVIYSRLSDLVPIRRLLTIGLTTLGLASVCGLFAHSFSILLLTRILQSAGAGVMAGLGLVLASRYVPVGRRGAAIAMISAGSAMAFGLGPIIGGLISQYFGWNGLFAITCLVLIVLPVLLHLLPKEQPQPSAFDVTGAGLTVLNAGSLLLAVTSQSYLWLAISVVSLLIHARHLSKAENSFINPRLLRMPGYLKLTAVGFCILVLNLGNLFLMPLALAGLFHESALSIGLFIAPGAILSAFLTRYVGHWIDRYGNLRFLLIGHGVLAAVLAVFAMNLSVSPFILLAGYLCFSPSFSATMASLNNEASRILPRQWIGSGMGLLQLIQFFGGSVSVAALGLLLHAQRNLAPAAAYKHVYVLLFAVSICSLSIVLWYRSSRLRELKRNNSGSVSEA</sequence>
<dbReference type="Gene3D" id="1.20.1250.20">
    <property type="entry name" value="MFS general substrate transporter like domains"/>
    <property type="match status" value="1"/>
</dbReference>
<feature type="transmembrane region" description="Helical" evidence="6">
    <location>
        <begin position="129"/>
        <end position="149"/>
    </location>
</feature>
<organism evidence="8 9">
    <name type="scientific">Paenibacillus borealis</name>
    <dbReference type="NCBI Taxonomy" id="160799"/>
    <lineage>
        <taxon>Bacteria</taxon>
        <taxon>Bacillati</taxon>
        <taxon>Bacillota</taxon>
        <taxon>Bacilli</taxon>
        <taxon>Bacillales</taxon>
        <taxon>Paenibacillaceae</taxon>
        <taxon>Paenibacillus</taxon>
    </lineage>
</organism>
<evidence type="ECO:0000256" key="3">
    <source>
        <dbReference type="ARBA" id="ARBA00022692"/>
    </source>
</evidence>
<comment type="subcellular location">
    <subcellularLocation>
        <location evidence="1">Cell membrane</location>
        <topology evidence="1">Multi-pass membrane protein</topology>
    </subcellularLocation>
</comment>
<dbReference type="InterPro" id="IPR020846">
    <property type="entry name" value="MFS_dom"/>
</dbReference>
<dbReference type="InterPro" id="IPR036259">
    <property type="entry name" value="MFS_trans_sf"/>
</dbReference>
<feature type="transmembrane region" description="Helical" evidence="6">
    <location>
        <begin position="338"/>
        <end position="356"/>
    </location>
</feature>
<feature type="transmembrane region" description="Helical" evidence="6">
    <location>
        <begin position="101"/>
        <end position="122"/>
    </location>
</feature>
<dbReference type="HOGENOM" id="CLU_000960_3_0_9"/>
<evidence type="ECO:0000256" key="2">
    <source>
        <dbReference type="ARBA" id="ARBA00022448"/>
    </source>
</evidence>
<feature type="transmembrane region" description="Helical" evidence="6">
    <location>
        <begin position="213"/>
        <end position="230"/>
    </location>
</feature>
<dbReference type="Proteomes" id="UP000029518">
    <property type="component" value="Chromosome"/>
</dbReference>
<dbReference type="PROSITE" id="PS50850">
    <property type="entry name" value="MFS"/>
    <property type="match status" value="1"/>
</dbReference>
<dbReference type="GO" id="GO:0022857">
    <property type="term" value="F:transmembrane transporter activity"/>
    <property type="evidence" value="ECO:0007669"/>
    <property type="project" value="InterPro"/>
</dbReference>
<dbReference type="OrthoDB" id="2403626at2"/>
<dbReference type="SUPFAM" id="SSF103473">
    <property type="entry name" value="MFS general substrate transporter"/>
    <property type="match status" value="1"/>
</dbReference>
<evidence type="ECO:0000256" key="5">
    <source>
        <dbReference type="ARBA" id="ARBA00023136"/>
    </source>
</evidence>
<keyword evidence="9" id="KW-1185">Reference proteome</keyword>
<feature type="transmembrane region" description="Helical" evidence="6">
    <location>
        <begin position="72"/>
        <end position="95"/>
    </location>
</feature>
<dbReference type="Pfam" id="PF07690">
    <property type="entry name" value="MFS_1"/>
    <property type="match status" value="1"/>
</dbReference>
<feature type="transmembrane region" description="Helical" evidence="6">
    <location>
        <begin position="314"/>
        <end position="332"/>
    </location>
</feature>